<evidence type="ECO:0000313" key="2">
    <source>
        <dbReference type="EMBL" id="QEN08216.1"/>
    </source>
</evidence>
<feature type="domain" description="Rubredoxin-like" evidence="1">
    <location>
        <begin position="114"/>
        <end position="148"/>
    </location>
</feature>
<dbReference type="GO" id="GO:0005506">
    <property type="term" value="F:iron ion binding"/>
    <property type="evidence" value="ECO:0007669"/>
    <property type="project" value="InterPro"/>
</dbReference>
<sequence length="149" mass="16415">MPNTSTFSDNSLSIIFSNLAKAAGRQQNYETEEFYNGLSGEYTASKSGIKDLSALKENIAQSLKQDYPELQKQAESIGDRGVLRALKWGEKVTTIQKSLVDRFLSKGESLMEGKDIFICEACGFIFLGETAPAICPVCKAPESRFSKIK</sequence>
<protein>
    <submittedName>
        <fullName evidence="2">Rubrerythrin family protein</fullName>
    </submittedName>
</protein>
<dbReference type="InterPro" id="IPR048574">
    <property type="entry name" value="RUBY_RBDX"/>
</dbReference>
<dbReference type="Pfam" id="PF21349">
    <property type="entry name" value="RUBY_RBDX"/>
    <property type="match status" value="1"/>
</dbReference>
<dbReference type="KEGG" id="ock:EXM22_09535"/>
<organism evidence="2 3">
    <name type="scientific">Oceanispirochaeta crateris</name>
    <dbReference type="NCBI Taxonomy" id="2518645"/>
    <lineage>
        <taxon>Bacteria</taxon>
        <taxon>Pseudomonadati</taxon>
        <taxon>Spirochaetota</taxon>
        <taxon>Spirochaetia</taxon>
        <taxon>Spirochaetales</taxon>
        <taxon>Spirochaetaceae</taxon>
        <taxon>Oceanispirochaeta</taxon>
    </lineage>
</organism>
<dbReference type="PROSITE" id="PS50903">
    <property type="entry name" value="RUBREDOXIN_LIKE"/>
    <property type="match status" value="1"/>
</dbReference>
<keyword evidence="3" id="KW-1185">Reference proteome</keyword>
<dbReference type="EMBL" id="CP036150">
    <property type="protein sequence ID" value="QEN08216.1"/>
    <property type="molecule type" value="Genomic_DNA"/>
</dbReference>
<evidence type="ECO:0000313" key="3">
    <source>
        <dbReference type="Proteomes" id="UP000324209"/>
    </source>
</evidence>
<dbReference type="Proteomes" id="UP000324209">
    <property type="component" value="Chromosome"/>
</dbReference>
<dbReference type="RefSeq" id="WP_149486296.1">
    <property type="nucleotide sequence ID" value="NZ_CP036150.1"/>
</dbReference>
<dbReference type="SUPFAM" id="SSF57802">
    <property type="entry name" value="Rubredoxin-like"/>
    <property type="match status" value="1"/>
</dbReference>
<evidence type="ECO:0000259" key="1">
    <source>
        <dbReference type="PROSITE" id="PS50903"/>
    </source>
</evidence>
<accession>A0A5C1QNR9</accession>
<dbReference type="InterPro" id="IPR024934">
    <property type="entry name" value="Rubredoxin-like_dom"/>
</dbReference>
<dbReference type="Gene3D" id="2.20.28.10">
    <property type="match status" value="1"/>
</dbReference>
<name>A0A5C1QNR9_9SPIO</name>
<proteinExistence type="predicted"/>
<reference evidence="2 3" key="1">
    <citation type="submission" date="2019-02" db="EMBL/GenBank/DDBJ databases">
        <title>Complete Genome Sequence and Methylome Analysis of free living Spirochaetas.</title>
        <authorList>
            <person name="Fomenkov A."/>
            <person name="Dubinina G."/>
            <person name="Leshcheva N."/>
            <person name="Mikheeva N."/>
            <person name="Grabovich M."/>
            <person name="Vincze T."/>
            <person name="Roberts R.J."/>
        </authorList>
    </citation>
    <scope>NUCLEOTIDE SEQUENCE [LARGE SCALE GENOMIC DNA]</scope>
    <source>
        <strain evidence="2 3">K2</strain>
    </source>
</reference>
<gene>
    <name evidence="2" type="ORF">EXM22_09535</name>
</gene>
<dbReference type="OrthoDB" id="9799749at2"/>
<dbReference type="AlphaFoldDB" id="A0A5C1QNR9"/>